<dbReference type="Proteomes" id="UP000559987">
    <property type="component" value="Unassembled WGS sequence"/>
</dbReference>
<accession>A0A839UM04</accession>
<gene>
    <name evidence="2" type="ORF">FHS30_000977</name>
</gene>
<sequence length="124" mass="14039">MRVKSMYVTILTLGLIGATTSLHAQEKSELHECTQRVLHQQLSIDTDQHDAISNALAACHHSQAIYSQQWIAQLQSMGYSATEHLQTLVWVHSYDTALKLLNHSFPKSSRTRDENPNARRTAQQ</sequence>
<proteinExistence type="predicted"/>
<dbReference type="AlphaFoldDB" id="A0A839UM04"/>
<evidence type="ECO:0000313" key="2">
    <source>
        <dbReference type="EMBL" id="MBB3167801.1"/>
    </source>
</evidence>
<evidence type="ECO:0000313" key="3">
    <source>
        <dbReference type="Proteomes" id="UP000559987"/>
    </source>
</evidence>
<evidence type="ECO:0008006" key="4">
    <source>
        <dbReference type="Google" id="ProtNLM"/>
    </source>
</evidence>
<name>A0A839UM04_9GAMM</name>
<organism evidence="2 3">
    <name type="scientific">Simiduia aestuariiviva</name>
    <dbReference type="NCBI Taxonomy" id="1510459"/>
    <lineage>
        <taxon>Bacteria</taxon>
        <taxon>Pseudomonadati</taxon>
        <taxon>Pseudomonadota</taxon>
        <taxon>Gammaproteobacteria</taxon>
        <taxon>Cellvibrionales</taxon>
        <taxon>Cellvibrionaceae</taxon>
        <taxon>Simiduia</taxon>
    </lineage>
</organism>
<keyword evidence="3" id="KW-1185">Reference proteome</keyword>
<comment type="caution">
    <text evidence="2">The sequence shown here is derived from an EMBL/GenBank/DDBJ whole genome shotgun (WGS) entry which is preliminary data.</text>
</comment>
<reference evidence="2 3" key="1">
    <citation type="submission" date="2020-08" db="EMBL/GenBank/DDBJ databases">
        <title>Genomic Encyclopedia of Type Strains, Phase III (KMG-III): the genomes of soil and plant-associated and newly described type strains.</title>
        <authorList>
            <person name="Whitman W."/>
        </authorList>
    </citation>
    <scope>NUCLEOTIDE SEQUENCE [LARGE SCALE GENOMIC DNA]</scope>
    <source>
        <strain evidence="2 3">CECT 8571</strain>
    </source>
</reference>
<dbReference type="EMBL" id="JACHXZ010000001">
    <property type="protein sequence ID" value="MBB3167801.1"/>
    <property type="molecule type" value="Genomic_DNA"/>
</dbReference>
<feature type="signal peptide" evidence="1">
    <location>
        <begin position="1"/>
        <end position="24"/>
    </location>
</feature>
<keyword evidence="1" id="KW-0732">Signal</keyword>
<protein>
    <recommendedName>
        <fullName evidence="4">DUF3718 domain-containing protein</fullName>
    </recommendedName>
</protein>
<dbReference type="RefSeq" id="WP_183908829.1">
    <property type="nucleotide sequence ID" value="NZ_JACHXZ010000001.1"/>
</dbReference>
<feature type="chain" id="PRO_5032559707" description="DUF3718 domain-containing protein" evidence="1">
    <location>
        <begin position="25"/>
        <end position="124"/>
    </location>
</feature>
<evidence type="ECO:0000256" key="1">
    <source>
        <dbReference type="SAM" id="SignalP"/>
    </source>
</evidence>